<dbReference type="AlphaFoldDB" id="A0A7C0XBW7"/>
<gene>
    <name evidence="5" type="ORF">ENG67_00015</name>
</gene>
<comment type="cofactor">
    <cofactor evidence="1">
        <name>FAD</name>
        <dbReference type="ChEBI" id="CHEBI:57692"/>
    </cofactor>
</comment>
<protein>
    <submittedName>
        <fullName evidence="5">NAD(P)/FAD-dependent oxidoreductase</fullName>
    </submittedName>
</protein>
<dbReference type="EMBL" id="DRBW01000001">
    <property type="protein sequence ID" value="HDM89577.1"/>
    <property type="molecule type" value="Genomic_DNA"/>
</dbReference>
<evidence type="ECO:0000256" key="3">
    <source>
        <dbReference type="ARBA" id="ARBA00022827"/>
    </source>
</evidence>
<dbReference type="InterPro" id="IPR023753">
    <property type="entry name" value="FAD/NAD-binding_dom"/>
</dbReference>
<organism evidence="5">
    <name type="scientific">candidate division WOR-3 bacterium</name>
    <dbReference type="NCBI Taxonomy" id="2052148"/>
    <lineage>
        <taxon>Bacteria</taxon>
        <taxon>Bacteria division WOR-3</taxon>
    </lineage>
</organism>
<dbReference type="PRINTS" id="PR00411">
    <property type="entry name" value="PNDRDTASEI"/>
</dbReference>
<evidence type="ECO:0000313" key="5">
    <source>
        <dbReference type="EMBL" id="HDM89577.1"/>
    </source>
</evidence>
<accession>A0A7C0XBW7</accession>
<dbReference type="Gene3D" id="3.50.50.60">
    <property type="entry name" value="FAD/NAD(P)-binding domain"/>
    <property type="match status" value="2"/>
</dbReference>
<dbReference type="InterPro" id="IPR036188">
    <property type="entry name" value="FAD/NAD-bd_sf"/>
</dbReference>
<dbReference type="PRINTS" id="PR00368">
    <property type="entry name" value="FADPNR"/>
</dbReference>
<evidence type="ECO:0000256" key="1">
    <source>
        <dbReference type="ARBA" id="ARBA00001974"/>
    </source>
</evidence>
<dbReference type="PANTHER" id="PTHR43429">
    <property type="entry name" value="PYRIDINE NUCLEOTIDE-DISULFIDE OXIDOREDUCTASE DOMAIN-CONTAINING"/>
    <property type="match status" value="1"/>
</dbReference>
<sequence length="276" mass="30358">MNYVIIGNSAAGINCIEALRKVDKESKIINISDEPYEPYSRPLLSYLVAGKVSEERMNLRPPTFYKDMDVTPVLGSPVVFVDAENQYVYLENGQRFPYDKLLIATGRKPLILPIPGVSGEGVFNFTTFDMAKAILSYLPTVRKVGIIGSGLIGLKAAEALRIRGLEVEVVELMDQIMPFASDRRASEILQYALESNGVKFHLGTSAKEILRDMQGRVVGMALSNGEVIDCQMVIVAVGLNPNIDFMKGTDARVNIGLIVDNYMRTTVENIYAAGDV</sequence>
<dbReference type="PANTHER" id="PTHR43429:SF3">
    <property type="entry name" value="NITRITE REDUCTASE [NAD(P)H]"/>
    <property type="match status" value="1"/>
</dbReference>
<feature type="non-terminal residue" evidence="5">
    <location>
        <position position="276"/>
    </location>
</feature>
<feature type="domain" description="FAD/NAD(P)-binding" evidence="4">
    <location>
        <begin position="2"/>
        <end position="276"/>
    </location>
</feature>
<keyword evidence="2" id="KW-0285">Flavoprotein</keyword>
<dbReference type="Proteomes" id="UP000885931">
    <property type="component" value="Unassembled WGS sequence"/>
</dbReference>
<comment type="caution">
    <text evidence="5">The sequence shown here is derived from an EMBL/GenBank/DDBJ whole genome shotgun (WGS) entry which is preliminary data.</text>
</comment>
<reference evidence="5" key="1">
    <citation type="journal article" date="2020" name="mSystems">
        <title>Genome- and Community-Level Interaction Insights into Carbon Utilization and Element Cycling Functions of Hydrothermarchaeota in Hydrothermal Sediment.</title>
        <authorList>
            <person name="Zhou Z."/>
            <person name="Liu Y."/>
            <person name="Xu W."/>
            <person name="Pan J."/>
            <person name="Luo Z.H."/>
            <person name="Li M."/>
        </authorList>
    </citation>
    <scope>NUCLEOTIDE SEQUENCE [LARGE SCALE GENOMIC DNA]</scope>
    <source>
        <strain evidence="5">HyVt-237</strain>
    </source>
</reference>
<dbReference type="GO" id="GO:0016491">
    <property type="term" value="F:oxidoreductase activity"/>
    <property type="evidence" value="ECO:0007669"/>
    <property type="project" value="InterPro"/>
</dbReference>
<evidence type="ECO:0000256" key="2">
    <source>
        <dbReference type="ARBA" id="ARBA00022630"/>
    </source>
</evidence>
<name>A0A7C0XBW7_UNCW3</name>
<evidence type="ECO:0000259" key="4">
    <source>
        <dbReference type="Pfam" id="PF07992"/>
    </source>
</evidence>
<dbReference type="Pfam" id="PF07992">
    <property type="entry name" value="Pyr_redox_2"/>
    <property type="match status" value="1"/>
</dbReference>
<proteinExistence type="predicted"/>
<dbReference type="SUPFAM" id="SSF51905">
    <property type="entry name" value="FAD/NAD(P)-binding domain"/>
    <property type="match status" value="2"/>
</dbReference>
<dbReference type="InterPro" id="IPR050260">
    <property type="entry name" value="FAD-bd_OxRdtase"/>
</dbReference>
<keyword evidence="3" id="KW-0274">FAD</keyword>